<dbReference type="EMBL" id="VSSQ01137289">
    <property type="protein sequence ID" value="MPN61123.1"/>
    <property type="molecule type" value="Genomic_DNA"/>
</dbReference>
<dbReference type="Gene3D" id="2.170.120.30">
    <property type="match status" value="1"/>
</dbReference>
<organism evidence="1">
    <name type="scientific">bioreactor metagenome</name>
    <dbReference type="NCBI Taxonomy" id="1076179"/>
    <lineage>
        <taxon>unclassified sequences</taxon>
        <taxon>metagenomes</taxon>
        <taxon>ecological metagenomes</taxon>
    </lineage>
</organism>
<sequence>MTQVPIPITVTISGTQTKLNELSDSLIIITADLTGLDSGTHKVPVKVDLPKEYTLIKTSPETVDITIEP</sequence>
<dbReference type="AlphaFoldDB" id="A0A645JNE2"/>
<protein>
    <recommendedName>
        <fullName evidence="2">YbbR-like domain-containing protein</fullName>
    </recommendedName>
</protein>
<comment type="caution">
    <text evidence="1">The sequence shown here is derived from an EMBL/GenBank/DDBJ whole genome shotgun (WGS) entry which is preliminary data.</text>
</comment>
<dbReference type="InterPro" id="IPR012505">
    <property type="entry name" value="YbbR"/>
</dbReference>
<evidence type="ECO:0000313" key="1">
    <source>
        <dbReference type="EMBL" id="MPN61123.1"/>
    </source>
</evidence>
<proteinExistence type="predicted"/>
<dbReference type="Pfam" id="PF07949">
    <property type="entry name" value="YbbR"/>
    <property type="match status" value="1"/>
</dbReference>
<reference evidence="1" key="1">
    <citation type="submission" date="2019-08" db="EMBL/GenBank/DDBJ databases">
        <authorList>
            <person name="Kucharzyk K."/>
            <person name="Murdoch R.W."/>
            <person name="Higgins S."/>
            <person name="Loffler F."/>
        </authorList>
    </citation>
    <scope>NUCLEOTIDE SEQUENCE</scope>
</reference>
<evidence type="ECO:0008006" key="2">
    <source>
        <dbReference type="Google" id="ProtNLM"/>
    </source>
</evidence>
<accession>A0A645JNE2</accession>
<gene>
    <name evidence="1" type="ORF">SDC9_208857</name>
</gene>
<name>A0A645JNE2_9ZZZZ</name>